<comment type="caution">
    <text evidence="1">The sequence shown here is derived from an EMBL/GenBank/DDBJ whole genome shotgun (WGS) entry which is preliminary data.</text>
</comment>
<name>A0A0P7ZL60_9EURY</name>
<dbReference type="Proteomes" id="UP000050360">
    <property type="component" value="Unassembled WGS sequence"/>
</dbReference>
<dbReference type="EMBL" id="LKCM01000052">
    <property type="protein sequence ID" value="KPQ44833.1"/>
    <property type="molecule type" value="Genomic_DNA"/>
</dbReference>
<accession>A0A0P7ZL60</accession>
<gene>
    <name evidence="1" type="ORF">MPEBLZ_00591</name>
</gene>
<dbReference type="Pfam" id="PF11731">
    <property type="entry name" value="Cdd1"/>
    <property type="match status" value="1"/>
</dbReference>
<dbReference type="AlphaFoldDB" id="A0A0P7ZL60"/>
<evidence type="ECO:0000313" key="1">
    <source>
        <dbReference type="EMBL" id="KPQ44833.1"/>
    </source>
</evidence>
<evidence type="ECO:0000313" key="2">
    <source>
        <dbReference type="Proteomes" id="UP000050360"/>
    </source>
</evidence>
<dbReference type="PATRIC" id="fig|1719120.3.peg.647"/>
<dbReference type="InterPro" id="IPR021725">
    <property type="entry name" value="Cdd1"/>
</dbReference>
<organism evidence="1 2">
    <name type="scientific">Candidatus Methanoperedens nitratireducens</name>
    <dbReference type="NCBI Taxonomy" id="1392998"/>
    <lineage>
        <taxon>Archaea</taxon>
        <taxon>Methanobacteriati</taxon>
        <taxon>Methanobacteriota</taxon>
        <taxon>Stenosarchaea group</taxon>
        <taxon>Methanomicrobia</taxon>
        <taxon>Methanosarcinales</taxon>
        <taxon>ANME-2 cluster</taxon>
        <taxon>Candidatus Methanoperedentaceae</taxon>
        <taxon>Candidatus Methanoperedens</taxon>
    </lineage>
</organism>
<proteinExistence type="predicted"/>
<protein>
    <submittedName>
        <fullName evidence="1">Pathogenicity locus</fullName>
    </submittedName>
</protein>
<reference evidence="1 2" key="1">
    <citation type="submission" date="2015-09" db="EMBL/GenBank/DDBJ databases">
        <title>A metagenomics-based metabolic model of nitrate-dependent anaerobic oxidation of methane by Methanoperedens-like archaea.</title>
        <authorList>
            <person name="Arshad A."/>
            <person name="Speth D.R."/>
            <person name="De Graaf R.M."/>
            <person name="Op Den Camp H.J."/>
            <person name="Jetten M.S."/>
            <person name="Welte C.U."/>
        </authorList>
    </citation>
    <scope>NUCLEOTIDE SEQUENCE [LARGE SCALE GENOMIC DNA]</scope>
</reference>
<sequence>MSVHMKQSGLKEFEHIPGVNKKISLDLWSMGLRSVEDLKDYERQGIQVERCMLYVFYCVVYYEHDPELLKWWNWKDNKWRKSDENSFT</sequence>